<evidence type="ECO:0000259" key="2">
    <source>
        <dbReference type="Pfam" id="PF20945"/>
    </source>
</evidence>
<evidence type="ECO:0000313" key="3">
    <source>
        <dbReference type="EMBL" id="EGV65644.1"/>
    </source>
</evidence>
<dbReference type="GO" id="GO:0042134">
    <property type="term" value="F:rRNA primary transcript binding"/>
    <property type="evidence" value="ECO:0007669"/>
    <property type="project" value="InterPro"/>
</dbReference>
<dbReference type="GO" id="GO:0000172">
    <property type="term" value="C:ribonuclease MRP complex"/>
    <property type="evidence" value="ECO:0007669"/>
    <property type="project" value="InterPro"/>
</dbReference>
<sequence length="177" mass="20737">MELAQEAYDTLINETQVLQLIYHRNKNQHRLSGWWKYFKMLLTRLKRIVKDPIKKNVTVLYQKKIINKCFYEFYGIIKLGQFMSLGLVLVASLSKINEILKAYTELRVPTQIDQQNIYLQDSDDIGEVITEHIGETITKSEGLSIGKTELMKTKDKHLKKDKKKKKKTKSDIDKIFG</sequence>
<feature type="compositionally biased region" description="Basic residues" evidence="1">
    <location>
        <begin position="154"/>
        <end position="168"/>
    </location>
</feature>
<dbReference type="InterPro" id="IPR047205">
    <property type="entry name" value="RMP1"/>
</dbReference>
<gene>
    <name evidence="3" type="ORF">CANTEDRAFT_133045</name>
</gene>
<dbReference type="AlphaFoldDB" id="G3AXL7"/>
<evidence type="ECO:0000313" key="4">
    <source>
        <dbReference type="Proteomes" id="UP000000707"/>
    </source>
</evidence>
<dbReference type="PANTHER" id="PTHR37792:SF1">
    <property type="entry name" value="RIBONUCLEASE MRP PROTEIN SUBUNIT RMP1"/>
    <property type="match status" value="1"/>
</dbReference>
<dbReference type="GO" id="GO:0000294">
    <property type="term" value="P:nuclear-transcribed mRNA catabolic process, RNase MRP-dependent"/>
    <property type="evidence" value="ECO:0007669"/>
    <property type="project" value="TreeGrafter"/>
</dbReference>
<reference evidence="3 4" key="1">
    <citation type="journal article" date="2011" name="Proc. Natl. Acad. Sci. U.S.A.">
        <title>Comparative genomics of xylose-fermenting fungi for enhanced biofuel production.</title>
        <authorList>
            <person name="Wohlbach D.J."/>
            <person name="Kuo A."/>
            <person name="Sato T.K."/>
            <person name="Potts K.M."/>
            <person name="Salamov A.A."/>
            <person name="LaButti K.M."/>
            <person name="Sun H."/>
            <person name="Clum A."/>
            <person name="Pangilinan J.L."/>
            <person name="Lindquist E.A."/>
            <person name="Lucas S."/>
            <person name="Lapidus A."/>
            <person name="Jin M."/>
            <person name="Gunawan C."/>
            <person name="Balan V."/>
            <person name="Dale B.E."/>
            <person name="Jeffries T.W."/>
            <person name="Zinkel R."/>
            <person name="Barry K.W."/>
            <person name="Grigoriev I.V."/>
            <person name="Gasch A.P."/>
        </authorList>
    </citation>
    <scope>NUCLEOTIDE SEQUENCE [LARGE SCALE GENOMIC DNA]</scope>
    <source>
        <strain evidence="4">ATCC 10573 / BCRC 21748 / CBS 615 / JCM 9827 / NBRC 10315 / NRRL Y-1498 / VKM Y-70</strain>
    </source>
</reference>
<dbReference type="HOGENOM" id="CLU_031977_1_1_1"/>
<feature type="region of interest" description="Disordered" evidence="1">
    <location>
        <begin position="154"/>
        <end position="177"/>
    </location>
</feature>
<dbReference type="OrthoDB" id="5414547at2759"/>
<evidence type="ECO:0000256" key="1">
    <source>
        <dbReference type="SAM" id="MobiDB-lite"/>
    </source>
</evidence>
<dbReference type="CDD" id="cd22573">
    <property type="entry name" value="RMP1_RBD"/>
    <property type="match status" value="1"/>
</dbReference>
<dbReference type="InterPro" id="IPR047204">
    <property type="entry name" value="RMP1_RBD"/>
</dbReference>
<dbReference type="Proteomes" id="UP000000707">
    <property type="component" value="Unassembled WGS sequence"/>
</dbReference>
<name>G3AXL7_CANTC</name>
<dbReference type="Pfam" id="PF20945">
    <property type="entry name" value="RMP1"/>
    <property type="match status" value="1"/>
</dbReference>
<proteinExistence type="predicted"/>
<dbReference type="GO" id="GO:0000466">
    <property type="term" value="P:maturation of 5.8S rRNA from tricistronic rRNA transcript (SSU-rRNA, 5.8S rRNA, LSU-rRNA)"/>
    <property type="evidence" value="ECO:0007669"/>
    <property type="project" value="TreeGrafter"/>
</dbReference>
<dbReference type="PANTHER" id="PTHR37792">
    <property type="entry name" value="RIBONUCLEASE MRP PROTEIN SUBUNIT RMP1"/>
    <property type="match status" value="1"/>
</dbReference>
<feature type="domain" description="RNase MRP protein 1 RNA binding" evidence="2">
    <location>
        <begin position="17"/>
        <end position="95"/>
    </location>
</feature>
<organism evidence="4">
    <name type="scientific">Candida tenuis (strain ATCC 10573 / BCRC 21748 / CBS 615 / JCM 9827 / NBRC 10315 / NRRL Y-1498 / VKM Y-70)</name>
    <name type="common">Yeast</name>
    <name type="synonym">Yamadazyma tenuis</name>
    <dbReference type="NCBI Taxonomy" id="590646"/>
    <lineage>
        <taxon>Eukaryota</taxon>
        <taxon>Fungi</taxon>
        <taxon>Dikarya</taxon>
        <taxon>Ascomycota</taxon>
        <taxon>Saccharomycotina</taxon>
        <taxon>Pichiomycetes</taxon>
        <taxon>Debaryomycetaceae</taxon>
        <taxon>Yamadazyma</taxon>
    </lineage>
</organism>
<accession>G3AXL7</accession>
<dbReference type="eggNOG" id="ENOG502S2QW">
    <property type="taxonomic scope" value="Eukaryota"/>
</dbReference>
<protein>
    <recommendedName>
        <fullName evidence="2">RNase MRP protein 1 RNA binding domain-containing protein</fullName>
    </recommendedName>
</protein>
<dbReference type="EMBL" id="GL996512">
    <property type="protein sequence ID" value="EGV65644.1"/>
    <property type="molecule type" value="Genomic_DNA"/>
</dbReference>
<keyword evidence="4" id="KW-1185">Reference proteome</keyword>
<dbReference type="STRING" id="590646.G3AXL7"/>